<dbReference type="EMBL" id="LR746269">
    <property type="protein sequence ID" value="CAA7397910.1"/>
    <property type="molecule type" value="Genomic_DNA"/>
</dbReference>
<evidence type="ECO:0000313" key="1">
    <source>
        <dbReference type="EMBL" id="CAA7397910.1"/>
    </source>
</evidence>
<proteinExistence type="predicted"/>
<dbReference type="Proteomes" id="UP000663760">
    <property type="component" value="Chromosome 6"/>
</dbReference>
<accession>A0A7I8KJJ1</accession>
<evidence type="ECO:0000313" key="2">
    <source>
        <dbReference type="Proteomes" id="UP000663760"/>
    </source>
</evidence>
<dbReference type="AlphaFoldDB" id="A0A7I8KJJ1"/>
<reference evidence="1" key="1">
    <citation type="submission" date="2020-02" db="EMBL/GenBank/DDBJ databases">
        <authorList>
            <person name="Scholz U."/>
            <person name="Mascher M."/>
            <person name="Fiebig A."/>
        </authorList>
    </citation>
    <scope>NUCLEOTIDE SEQUENCE</scope>
</reference>
<protein>
    <submittedName>
        <fullName evidence="1">Uncharacterized protein</fullName>
    </submittedName>
</protein>
<keyword evidence="2" id="KW-1185">Reference proteome</keyword>
<sequence length="18" mass="2024">MYSPSTCPLLKHIKHGVL</sequence>
<organism evidence="1 2">
    <name type="scientific">Spirodela intermedia</name>
    <name type="common">Intermediate duckweed</name>
    <dbReference type="NCBI Taxonomy" id="51605"/>
    <lineage>
        <taxon>Eukaryota</taxon>
        <taxon>Viridiplantae</taxon>
        <taxon>Streptophyta</taxon>
        <taxon>Embryophyta</taxon>
        <taxon>Tracheophyta</taxon>
        <taxon>Spermatophyta</taxon>
        <taxon>Magnoliopsida</taxon>
        <taxon>Liliopsida</taxon>
        <taxon>Araceae</taxon>
        <taxon>Lemnoideae</taxon>
        <taxon>Spirodela</taxon>
    </lineage>
</organism>
<gene>
    <name evidence="1" type="ORF">SI8410_06008575</name>
</gene>
<name>A0A7I8KJJ1_SPIIN</name>